<dbReference type="AlphaFoldDB" id="A0A6N3EHR3"/>
<feature type="region of interest" description="Disordered" evidence="1">
    <location>
        <begin position="37"/>
        <end position="61"/>
    </location>
</feature>
<proteinExistence type="predicted"/>
<feature type="compositionally biased region" description="Polar residues" evidence="1">
    <location>
        <begin position="43"/>
        <end position="61"/>
    </location>
</feature>
<organism evidence="3">
    <name type="scientific">Eubacterium limosum</name>
    <dbReference type="NCBI Taxonomy" id="1736"/>
    <lineage>
        <taxon>Bacteria</taxon>
        <taxon>Bacillati</taxon>
        <taxon>Bacillota</taxon>
        <taxon>Clostridia</taxon>
        <taxon>Eubacteriales</taxon>
        <taxon>Eubacteriaceae</taxon>
        <taxon>Eubacterium</taxon>
    </lineage>
</organism>
<sequence>MNIKVFKAIIALLTVVILILGGLLMAQKTEMTKKMEPLPDIDTSVSAQQRKATAKAFSTTG</sequence>
<keyword evidence="2" id="KW-1133">Transmembrane helix</keyword>
<accession>A0A6N3EHR3</accession>
<keyword evidence="2" id="KW-0812">Transmembrane</keyword>
<protein>
    <submittedName>
        <fullName evidence="3">Uncharacterized protein</fullName>
    </submittedName>
</protein>
<evidence type="ECO:0000256" key="1">
    <source>
        <dbReference type="SAM" id="MobiDB-lite"/>
    </source>
</evidence>
<keyword evidence="2" id="KW-0472">Membrane</keyword>
<reference evidence="3" key="1">
    <citation type="submission" date="2019-11" db="EMBL/GenBank/DDBJ databases">
        <authorList>
            <person name="Feng L."/>
        </authorList>
    </citation>
    <scope>NUCLEOTIDE SEQUENCE</scope>
    <source>
        <strain evidence="3">ElimosumLFYP34</strain>
    </source>
</reference>
<evidence type="ECO:0000256" key="2">
    <source>
        <dbReference type="SAM" id="Phobius"/>
    </source>
</evidence>
<dbReference type="EMBL" id="CACRTR010000011">
    <property type="protein sequence ID" value="VYU40392.1"/>
    <property type="molecule type" value="Genomic_DNA"/>
</dbReference>
<name>A0A6N3EHR3_EUBLI</name>
<evidence type="ECO:0000313" key="3">
    <source>
        <dbReference type="EMBL" id="VYU40392.1"/>
    </source>
</evidence>
<feature type="transmembrane region" description="Helical" evidence="2">
    <location>
        <begin position="6"/>
        <end position="26"/>
    </location>
</feature>
<gene>
    <name evidence="3" type="ORF">ELLFYP34_03493</name>
</gene>